<protein>
    <submittedName>
        <fullName evidence="5">Integrin alpha N-terminal domain-containing protein</fullName>
    </submittedName>
</protein>
<dbReference type="PANTHER" id="PTHR23221:SF7">
    <property type="entry name" value="PHOSPHATIDYLINOSITOL-GLYCAN-SPECIFIC PHOSPHOLIPASE D"/>
    <property type="match status" value="1"/>
</dbReference>
<dbReference type="OMA" id="YCMTAAY"/>
<dbReference type="GO" id="GO:0005615">
    <property type="term" value="C:extracellular space"/>
    <property type="evidence" value="ECO:0007669"/>
    <property type="project" value="TreeGrafter"/>
</dbReference>
<name>A0A1X0SFY8_RHIZD</name>
<gene>
    <name evidence="5" type="ORF">BCV71DRAFT_170469</name>
</gene>
<evidence type="ECO:0000313" key="6">
    <source>
        <dbReference type="Proteomes" id="UP000242381"/>
    </source>
</evidence>
<reference evidence="5 6" key="1">
    <citation type="journal article" date="2016" name="Proc. Natl. Acad. Sci. U.S.A.">
        <title>Lipid metabolic changes in an early divergent fungus govern the establishment of a mutualistic symbiosis with endobacteria.</title>
        <authorList>
            <person name="Lastovetsky O.A."/>
            <person name="Gaspar M.L."/>
            <person name="Mondo S.J."/>
            <person name="LaButti K.M."/>
            <person name="Sandor L."/>
            <person name="Grigoriev I.V."/>
            <person name="Henry S.A."/>
            <person name="Pawlowska T.E."/>
        </authorList>
    </citation>
    <scope>NUCLEOTIDE SEQUENCE [LARGE SCALE GENOMIC DNA]</scope>
    <source>
        <strain evidence="5 6">ATCC 11559</strain>
    </source>
</reference>
<dbReference type="InterPro" id="IPR028994">
    <property type="entry name" value="Integrin_alpha_N"/>
</dbReference>
<evidence type="ECO:0000256" key="4">
    <source>
        <dbReference type="ARBA" id="ARBA00023180"/>
    </source>
</evidence>
<dbReference type="VEuPathDB" id="FungiDB:BCV72DRAFT_233081"/>
<organism evidence="5 6">
    <name type="scientific">Rhizopus microsporus</name>
    <dbReference type="NCBI Taxonomy" id="58291"/>
    <lineage>
        <taxon>Eukaryota</taxon>
        <taxon>Fungi</taxon>
        <taxon>Fungi incertae sedis</taxon>
        <taxon>Mucoromycota</taxon>
        <taxon>Mucoromycotina</taxon>
        <taxon>Mucoromycetes</taxon>
        <taxon>Mucorales</taxon>
        <taxon>Mucorineae</taxon>
        <taxon>Rhizopodaceae</taxon>
        <taxon>Rhizopus</taxon>
    </lineage>
</organism>
<keyword evidence="5" id="KW-0401">Integrin</keyword>
<accession>A0A1X0SFY8</accession>
<proteinExistence type="predicted"/>
<evidence type="ECO:0000313" key="5">
    <source>
        <dbReference type="EMBL" id="ORE23200.1"/>
    </source>
</evidence>
<evidence type="ECO:0000256" key="2">
    <source>
        <dbReference type="ARBA" id="ARBA00022737"/>
    </source>
</evidence>
<dbReference type="PANTHER" id="PTHR23221">
    <property type="entry name" value="GLYCOSYLPHOSPHATIDYLINOSITOL PHOSPHOLIPASE D"/>
    <property type="match status" value="1"/>
</dbReference>
<keyword evidence="1" id="KW-0732">Signal</keyword>
<keyword evidence="4" id="KW-0325">Glycoprotein</keyword>
<dbReference type="InterPro" id="IPR013519">
    <property type="entry name" value="Int_alpha_beta-p"/>
</dbReference>
<dbReference type="Proteomes" id="UP000242381">
    <property type="component" value="Unassembled WGS sequence"/>
</dbReference>
<dbReference type="SUPFAM" id="SSF69318">
    <property type="entry name" value="Integrin alpha N-terminal domain"/>
    <property type="match status" value="1"/>
</dbReference>
<keyword evidence="3" id="KW-0378">Hydrolase</keyword>
<evidence type="ECO:0000256" key="1">
    <source>
        <dbReference type="ARBA" id="ARBA00022729"/>
    </source>
</evidence>
<dbReference type="Pfam" id="PF13517">
    <property type="entry name" value="FG-GAP_3"/>
    <property type="match status" value="1"/>
</dbReference>
<dbReference type="GO" id="GO:0007229">
    <property type="term" value="P:integrin-mediated signaling pathway"/>
    <property type="evidence" value="ECO:0007669"/>
    <property type="project" value="UniProtKB-KW"/>
</dbReference>
<dbReference type="AlphaFoldDB" id="A0A1X0SFY8"/>
<dbReference type="GO" id="GO:0031012">
    <property type="term" value="C:extracellular matrix"/>
    <property type="evidence" value="ECO:0007669"/>
    <property type="project" value="TreeGrafter"/>
</dbReference>
<evidence type="ECO:0000256" key="3">
    <source>
        <dbReference type="ARBA" id="ARBA00022801"/>
    </source>
</evidence>
<sequence length="611" mass="67833">MSHGMADVKWHSLGGLSDYFIVALANSDFHGNFEEAHMAADTGGEFTLRHSSRLSYLNETWKVPTRDLVEIYKRLYIDSSVKIPSEKHIQYCMTAAYAAAQINAEFGQWMFGVYGAKSPFLIEEFDSGIHDMSKSVSECYSQMIDGFEHGIAHGQPDVLCASYFNTLGDQGSTPQPRCLHNTIKQLKDNSRIETEYDPATGVLTLTAAMKNSDRQEESQYGTPIIVTQSMHQAMLQAPFVRQFPSRCTSLEDLVTLTIPSWPSGVGHQTVLGDFGATGQLDTAISAPYHDKAGAVFIVNSTVQRSLSGTQHDLTKLTDIVLAGKEGTFGWAMVTVDFNQDGVDDLAVACPTENGGQVFIYFGQQGIGLSEEPSVQIELPFQGTVLAAIDIDQDGHLDLVIGCPLCPSNNYIQSGIVYFFKSRRDYASVLVQPDIIIENPNMDPASYDHFGETILLVKDMLIISAPGYSQGSKQRVGKIYAFDRANQLKWTMVGETMIGFQRYWQAGTVRIYDLDKLSSSNQAVDMEYGLIKTLKGRTDAGHLGQSLSIVNQELWVGEPMSEKEKGRVYKWQLLNDQLECIRNNKGLVNIYTHTYTQKKKEFSAGFFVVCLK</sequence>
<dbReference type="Gene3D" id="2.130.10.130">
    <property type="entry name" value="Integrin alpha, N-terminal"/>
    <property type="match status" value="2"/>
</dbReference>
<dbReference type="EMBL" id="KV921260">
    <property type="protein sequence ID" value="ORE23200.1"/>
    <property type="molecule type" value="Genomic_DNA"/>
</dbReference>
<dbReference type="InterPro" id="IPR013517">
    <property type="entry name" value="FG-GAP"/>
</dbReference>
<keyword evidence="2" id="KW-0677">Repeat</keyword>
<dbReference type="GO" id="GO:0004621">
    <property type="term" value="F:glycosylphosphatidylinositol phospholipase D activity"/>
    <property type="evidence" value="ECO:0007669"/>
    <property type="project" value="TreeGrafter"/>
</dbReference>
<dbReference type="SMART" id="SM00191">
    <property type="entry name" value="Int_alpha"/>
    <property type="match status" value="3"/>
</dbReference>